<dbReference type="Gene3D" id="3.20.20.10">
    <property type="entry name" value="Alanine racemase"/>
    <property type="match status" value="1"/>
</dbReference>
<evidence type="ECO:0000256" key="1">
    <source>
        <dbReference type="ARBA" id="ARBA00001933"/>
    </source>
</evidence>
<dbReference type="UniPathway" id="UPA00034">
    <property type="reaction ID" value="UER00027"/>
</dbReference>
<comment type="pathway">
    <text evidence="9">Amino-acid biosynthesis; L-lysine biosynthesis via DAP pathway; L-lysine from DL-2,6-diaminopimelate: step 1/1.</text>
</comment>
<dbReference type="EC" id="4.1.1.20" evidence="6 9"/>
<dbReference type="InterPro" id="IPR022643">
    <property type="entry name" value="De-COase2_C"/>
</dbReference>
<keyword evidence="2 9" id="KW-0210">Decarboxylase</keyword>
<dbReference type="Pfam" id="PF02784">
    <property type="entry name" value="Orn_Arg_deC_N"/>
    <property type="match status" value="1"/>
</dbReference>
<feature type="modified residue" description="N6-(pyridoxal phosphate)lysine" evidence="7">
    <location>
        <position position="63"/>
    </location>
</feature>
<dbReference type="SUPFAM" id="SSF50621">
    <property type="entry name" value="Alanine racemase C-terminal domain-like"/>
    <property type="match status" value="1"/>
</dbReference>
<proteinExistence type="inferred from homology"/>
<evidence type="ECO:0000313" key="12">
    <source>
        <dbReference type="EMBL" id="AGQ19046.1"/>
    </source>
</evidence>
<dbReference type="NCBIfam" id="TIGR01048">
    <property type="entry name" value="lysA"/>
    <property type="match status" value="1"/>
</dbReference>
<keyword evidence="4 9" id="KW-0028">Amino-acid biosynthesis</keyword>
<dbReference type="PRINTS" id="PR01179">
    <property type="entry name" value="ODADCRBXLASE"/>
</dbReference>
<dbReference type="InterPro" id="IPR029066">
    <property type="entry name" value="PLP-binding_barrel"/>
</dbReference>
<evidence type="ECO:0000256" key="2">
    <source>
        <dbReference type="ARBA" id="ARBA00022793"/>
    </source>
</evidence>
<comment type="similarity">
    <text evidence="8">Belongs to the Orn/Lys/Arg decarboxylase class-II family.</text>
</comment>
<comment type="catalytic activity">
    <reaction evidence="9">
        <text>meso-2,6-diaminopimelate + H(+) = L-lysine + CO2</text>
        <dbReference type="Rhea" id="RHEA:15101"/>
        <dbReference type="ChEBI" id="CHEBI:15378"/>
        <dbReference type="ChEBI" id="CHEBI:16526"/>
        <dbReference type="ChEBI" id="CHEBI:32551"/>
        <dbReference type="ChEBI" id="CHEBI:57791"/>
        <dbReference type="EC" id="4.1.1.20"/>
    </reaction>
</comment>
<evidence type="ECO:0000256" key="4">
    <source>
        <dbReference type="ARBA" id="ARBA00023154"/>
    </source>
</evidence>
<dbReference type="InterPro" id="IPR002986">
    <property type="entry name" value="DAP_deCOOHase_LysA"/>
</dbReference>
<dbReference type="GO" id="GO:0008836">
    <property type="term" value="F:diaminopimelate decarboxylase activity"/>
    <property type="evidence" value="ECO:0007669"/>
    <property type="project" value="UniProtKB-UniRule"/>
</dbReference>
<feature type="domain" description="Orn/DAP/Arg decarboxylase 2 C-terminal" evidence="10">
    <location>
        <begin position="34"/>
        <end position="379"/>
    </location>
</feature>
<dbReference type="InterPro" id="IPR000183">
    <property type="entry name" value="Orn/DAP/Arg_de-COase"/>
</dbReference>
<evidence type="ECO:0000256" key="8">
    <source>
        <dbReference type="RuleBase" id="RU003737"/>
    </source>
</evidence>
<dbReference type="EMBL" id="KC811120">
    <property type="protein sequence ID" value="AGQ19046.1"/>
    <property type="molecule type" value="Genomic_DNA"/>
</dbReference>
<dbReference type="PANTHER" id="PTHR43727">
    <property type="entry name" value="DIAMINOPIMELATE DECARBOXYLASE"/>
    <property type="match status" value="1"/>
</dbReference>
<evidence type="ECO:0000256" key="9">
    <source>
        <dbReference type="RuleBase" id="RU003738"/>
    </source>
</evidence>
<organism evidence="12">
    <name type="scientific">Candidatus Actinomarina minuta</name>
    <dbReference type="NCBI Taxonomy" id="1389454"/>
    <lineage>
        <taxon>Bacteria</taxon>
        <taxon>Bacillati</taxon>
        <taxon>Actinomycetota</taxon>
        <taxon>Actinomycetes</taxon>
        <taxon>Candidatus Actinomarinidae</taxon>
        <taxon>Candidatus Actinomarinales</taxon>
        <taxon>Candidatus Actinomarineae</taxon>
        <taxon>Candidatus Actinomarinaceae</taxon>
        <taxon>Candidatus Actinomarina</taxon>
    </lineage>
</organism>
<dbReference type="AlphaFoldDB" id="S5DJP0"/>
<dbReference type="SUPFAM" id="SSF51419">
    <property type="entry name" value="PLP-binding barrel"/>
    <property type="match status" value="1"/>
</dbReference>
<feature type="active site" description="Proton donor" evidence="7">
    <location>
        <position position="351"/>
    </location>
</feature>
<dbReference type="CDD" id="cd06828">
    <property type="entry name" value="PLPDE_III_DapDC"/>
    <property type="match status" value="1"/>
</dbReference>
<dbReference type="InterPro" id="IPR009006">
    <property type="entry name" value="Ala_racemase/Decarboxylase_C"/>
</dbReference>
<dbReference type="GO" id="GO:0009089">
    <property type="term" value="P:lysine biosynthetic process via diaminopimelate"/>
    <property type="evidence" value="ECO:0007669"/>
    <property type="project" value="UniProtKB-UniRule"/>
</dbReference>
<keyword evidence="5 9" id="KW-0456">Lyase</keyword>
<accession>S5DJP0</accession>
<evidence type="ECO:0000256" key="7">
    <source>
        <dbReference type="PIRSR" id="PIRSR600183-50"/>
    </source>
</evidence>
<comment type="cofactor">
    <cofactor evidence="1 7 9">
        <name>pyridoxal 5'-phosphate</name>
        <dbReference type="ChEBI" id="CHEBI:597326"/>
    </cofactor>
</comment>
<keyword evidence="4 9" id="KW-0457">Lysine biosynthesis</keyword>
<name>S5DJP0_9ACTN</name>
<reference evidence="12" key="1">
    <citation type="journal article" date="2013" name="Sci. Rep.">
        <title>Metagenomics uncovers a new group of low GC and ultra-small marine Actinobacteria.</title>
        <authorList>
            <person name="Ghai R."/>
            <person name="Mizuno C.M."/>
            <person name="Picazo A."/>
            <person name="Camacho A."/>
            <person name="Rodriguez-Valera F."/>
        </authorList>
    </citation>
    <scope>NUCLEOTIDE SEQUENCE</scope>
</reference>
<dbReference type="PRINTS" id="PR01181">
    <property type="entry name" value="DAPDCRBXLASE"/>
</dbReference>
<dbReference type="PROSITE" id="PS00878">
    <property type="entry name" value="ODR_DC_2_1"/>
    <property type="match status" value="1"/>
</dbReference>
<dbReference type="InterPro" id="IPR022644">
    <property type="entry name" value="De-COase2_N"/>
</dbReference>
<dbReference type="InterPro" id="IPR022653">
    <property type="entry name" value="De-COase2_pyr-phos_BS"/>
</dbReference>
<evidence type="ECO:0000259" key="11">
    <source>
        <dbReference type="Pfam" id="PF02784"/>
    </source>
</evidence>
<keyword evidence="3 7" id="KW-0663">Pyridoxal phosphate</keyword>
<evidence type="ECO:0000256" key="5">
    <source>
        <dbReference type="ARBA" id="ARBA00023239"/>
    </source>
</evidence>
<evidence type="ECO:0000259" key="10">
    <source>
        <dbReference type="Pfam" id="PF00278"/>
    </source>
</evidence>
<dbReference type="Pfam" id="PF00278">
    <property type="entry name" value="Orn_DAP_Arg_deC"/>
    <property type="match status" value="1"/>
</dbReference>
<evidence type="ECO:0000256" key="6">
    <source>
        <dbReference type="NCBIfam" id="TIGR01048"/>
    </source>
</evidence>
<dbReference type="PANTHER" id="PTHR43727:SF2">
    <property type="entry name" value="GROUP IV DECARBOXYLASE"/>
    <property type="match status" value="1"/>
</dbReference>
<sequence length="422" mass="46471">MNYLPSNLEFKDGVAYIGETSLLDVAKEYGTPLYVYDWEHLKNNIDYFSNAFGEDTYFRYAAKAFICKALVKELDNKGWGVDVVSGGEMATVQAVTGTLENSLFNGTFKHRDEIEFFMQHNGGHISVDNRFEIPMLEEVADKLDRKQPVIMRINLDVGAETHPMVLTSGYDQQFGISIGFAEEALQQIYNSPHLLFSGVHVHIGSQIKDPDRYKKAMSECADFLNAHPASVEREIVFDAGGGFFSPYAGDEVDHELKVYADAIHEGIKEHWSGSYKVMIEPGRALVNNPGVILYTAGAIKDDRGEKPYILVDGGMSDNPRPALYGSEHKLFNISGGKAGDDVVHAVSGRHCESGDLLVKDAMLPSDTTSGDILMSTSTGAYTFAMASNYNRVPKSGVVAVTDSGVVELVNRQSFQDTFINDL</sequence>
<evidence type="ECO:0000256" key="3">
    <source>
        <dbReference type="ARBA" id="ARBA00022898"/>
    </source>
</evidence>
<feature type="domain" description="Orn/DAP/Arg decarboxylase 2 N-terminal" evidence="11">
    <location>
        <begin position="41"/>
        <end position="286"/>
    </location>
</feature>
<protein>
    <recommendedName>
        <fullName evidence="6 9">Diaminopimelate decarboxylase</fullName>
        <ecNumber evidence="6 9">4.1.1.20</ecNumber>
    </recommendedName>
</protein>
<dbReference type="Gene3D" id="2.40.37.10">
    <property type="entry name" value="Lyase, Ornithine Decarboxylase, Chain A, domain 1"/>
    <property type="match status" value="1"/>
</dbReference>